<accession>A0A2R6NR71</accession>
<evidence type="ECO:0000313" key="1">
    <source>
        <dbReference type="EMBL" id="PSR75162.1"/>
    </source>
</evidence>
<keyword evidence="2" id="KW-1185">Reference proteome</keyword>
<reference evidence="1 2" key="1">
    <citation type="submission" date="2018-02" db="EMBL/GenBank/DDBJ databases">
        <title>Genome sequence of the basidiomycete white-rot fungus Phlebia centrifuga.</title>
        <authorList>
            <person name="Granchi Z."/>
            <person name="Peng M."/>
            <person name="de Vries R.P."/>
            <person name="Hilden K."/>
            <person name="Makela M.R."/>
            <person name="Grigoriev I."/>
            <person name="Riley R."/>
        </authorList>
    </citation>
    <scope>NUCLEOTIDE SEQUENCE [LARGE SCALE GENOMIC DNA]</scope>
    <source>
        <strain evidence="1 2">FBCC195</strain>
    </source>
</reference>
<name>A0A2R6NR71_9APHY</name>
<dbReference type="EMBL" id="MLYV02000922">
    <property type="protein sequence ID" value="PSR75162.1"/>
    <property type="molecule type" value="Genomic_DNA"/>
</dbReference>
<sequence length="96" mass="10844">MAASRAHTMYYRPPHNEPGMRYAGASGSPPFTTSLTAILGQVRSLFEGSTTERLYPYLDTIRMPRWSTVLVIAMADHRRRISELSVPYFSICNGFD</sequence>
<comment type="caution">
    <text evidence="1">The sequence shown here is derived from an EMBL/GenBank/DDBJ whole genome shotgun (WGS) entry which is preliminary data.</text>
</comment>
<gene>
    <name evidence="1" type="ORF">PHLCEN_2v9278</name>
</gene>
<organism evidence="1 2">
    <name type="scientific">Hermanssonia centrifuga</name>
    <dbReference type="NCBI Taxonomy" id="98765"/>
    <lineage>
        <taxon>Eukaryota</taxon>
        <taxon>Fungi</taxon>
        <taxon>Dikarya</taxon>
        <taxon>Basidiomycota</taxon>
        <taxon>Agaricomycotina</taxon>
        <taxon>Agaricomycetes</taxon>
        <taxon>Polyporales</taxon>
        <taxon>Meruliaceae</taxon>
        <taxon>Hermanssonia</taxon>
    </lineage>
</organism>
<dbReference type="Proteomes" id="UP000186601">
    <property type="component" value="Unassembled WGS sequence"/>
</dbReference>
<proteinExistence type="predicted"/>
<protein>
    <submittedName>
        <fullName evidence="1">Uncharacterized protein</fullName>
    </submittedName>
</protein>
<dbReference type="AlphaFoldDB" id="A0A2R6NR71"/>
<evidence type="ECO:0000313" key="2">
    <source>
        <dbReference type="Proteomes" id="UP000186601"/>
    </source>
</evidence>